<evidence type="ECO:0000313" key="4">
    <source>
        <dbReference type="WBParaSite" id="MBELARI_LOCUS13695"/>
    </source>
</evidence>
<feature type="transmembrane region" description="Helical" evidence="2">
    <location>
        <begin position="53"/>
        <end position="78"/>
    </location>
</feature>
<feature type="transmembrane region" description="Helical" evidence="2">
    <location>
        <begin position="287"/>
        <end position="308"/>
    </location>
</feature>
<dbReference type="WBParaSite" id="MBELARI_LOCUS13695">
    <property type="protein sequence ID" value="MBELARI_LOCUS13695"/>
    <property type="gene ID" value="MBELARI_LOCUS13695"/>
</dbReference>
<feature type="region of interest" description="Disordered" evidence="1">
    <location>
        <begin position="318"/>
        <end position="338"/>
    </location>
</feature>
<protein>
    <submittedName>
        <fullName evidence="4">Uncharacterized protein</fullName>
    </submittedName>
</protein>
<accession>A0AAF3EI62</accession>
<dbReference type="Proteomes" id="UP000887575">
    <property type="component" value="Unassembled WGS sequence"/>
</dbReference>
<dbReference type="AlphaFoldDB" id="A0AAF3EI62"/>
<evidence type="ECO:0000256" key="1">
    <source>
        <dbReference type="SAM" id="MobiDB-lite"/>
    </source>
</evidence>
<evidence type="ECO:0000313" key="3">
    <source>
        <dbReference type="Proteomes" id="UP000887575"/>
    </source>
</evidence>
<keyword evidence="2" id="KW-0472">Membrane</keyword>
<feature type="compositionally biased region" description="Polar residues" evidence="1">
    <location>
        <begin position="321"/>
        <end position="332"/>
    </location>
</feature>
<keyword evidence="2" id="KW-0812">Transmembrane</keyword>
<evidence type="ECO:0000256" key="2">
    <source>
        <dbReference type="SAM" id="Phobius"/>
    </source>
</evidence>
<reference evidence="4" key="1">
    <citation type="submission" date="2024-02" db="UniProtKB">
        <authorList>
            <consortium name="WormBaseParasite"/>
        </authorList>
    </citation>
    <scope>IDENTIFICATION</scope>
</reference>
<organism evidence="3 4">
    <name type="scientific">Mesorhabditis belari</name>
    <dbReference type="NCBI Taxonomy" id="2138241"/>
    <lineage>
        <taxon>Eukaryota</taxon>
        <taxon>Metazoa</taxon>
        <taxon>Ecdysozoa</taxon>
        <taxon>Nematoda</taxon>
        <taxon>Chromadorea</taxon>
        <taxon>Rhabditida</taxon>
        <taxon>Rhabditina</taxon>
        <taxon>Rhabditomorpha</taxon>
        <taxon>Rhabditoidea</taxon>
        <taxon>Rhabditidae</taxon>
        <taxon>Mesorhabditinae</taxon>
        <taxon>Mesorhabditis</taxon>
    </lineage>
</organism>
<keyword evidence="2" id="KW-1133">Transmembrane helix</keyword>
<feature type="transmembrane region" description="Helical" evidence="2">
    <location>
        <begin position="208"/>
        <end position="226"/>
    </location>
</feature>
<proteinExistence type="predicted"/>
<name>A0AAF3EI62_9BILA</name>
<sequence length="338" mass="39443">MISKYNELLVVLLSTLILSGWHLGGLTWLFEWTSISFYEAGQPDIGEKTKESILHVIQIAEFVMMSLSFVISPLAIYFPLKNDQLTWPIRLLAASENLSKFIFALYYVTYGFCNLPVNGDRSTRCSDNLYSVLNSIYFNEFLPYYIWGHTAQYSQMMISLSRFFAISFNGAYFRYTLRWPIVQLVLPYVYRIGFEQLKWPFPDSYFTFEPYFLFIPFFLMISLDSMTQYKFGKLKRKGKTTRCETLLMFQMITNSLIALIYTIVFYSAQSGLNVFFGVNVGILFLEILNFIQFSMFNVLTVFISIYCFRKAKEQKERKGSARQTIVISSAPPSSRHRD</sequence>
<keyword evidence="3" id="KW-1185">Reference proteome</keyword>
<feature type="transmembrane region" description="Helical" evidence="2">
    <location>
        <begin position="246"/>
        <end position="267"/>
    </location>
</feature>